<gene>
    <name evidence="5" type="ORF">OOJ09_19135</name>
</gene>
<sequence length="435" mass="48670">MLTLKQSTMLGNVPEDWDVKPLKSMLQFDAPGDWGDDGGPHMVRVLRSTNLTNERRLDLSDIAIRALKPEKTEKLALRKGDILLERSGGGPDQPVGRVGYVAVDLPEHAFSNFLHLLRPDAAIDPSFLSWVLYRVNRTGRILRLEQQTTQMRNLNFRDYLAMPLPVPSPDEQAAIARVLDAVEAAIDRAGEAVEQSKKARLAVMQAAFHYEMTDEPKHDTEAGRIPQSWEALKGKQAFSVLTGGSSSVYALKPLRGDDKADAWFMKVDDFNHPANARRIATTQIGFVSAKNPSFKLLPLGTVIIAKRGAAILKNRVRTTAVPIALDPNLMALKVRDDILPEFFRYQLEWRNLARYVESSGVPQLNNKDLYPRWFVRAPDEQQKEIVAIVSAAEQREDSLRGKLRALETLKKSLMHELLTGAVRVNPSLLQTDATI</sequence>
<name>A0ABT4QXK8_9HYPH</name>
<keyword evidence="5" id="KW-0378">Hydrolase</keyword>
<keyword evidence="6" id="KW-1185">Reference proteome</keyword>
<keyword evidence="5" id="KW-0255">Endonuclease</keyword>
<dbReference type="PANTHER" id="PTHR30408">
    <property type="entry name" value="TYPE-1 RESTRICTION ENZYME ECOKI SPECIFICITY PROTEIN"/>
    <property type="match status" value="1"/>
</dbReference>
<feature type="domain" description="Type I restriction modification DNA specificity" evidence="4">
    <location>
        <begin position="44"/>
        <end position="186"/>
    </location>
</feature>
<evidence type="ECO:0000256" key="1">
    <source>
        <dbReference type="ARBA" id="ARBA00010923"/>
    </source>
</evidence>
<proteinExistence type="inferred from homology"/>
<dbReference type="PANTHER" id="PTHR30408:SF12">
    <property type="entry name" value="TYPE I RESTRICTION ENZYME MJAVIII SPECIFICITY SUBUNIT"/>
    <property type="match status" value="1"/>
</dbReference>
<organism evidence="5 6">
    <name type="scientific">Mesorhizobium qingshengii</name>
    <dbReference type="NCBI Taxonomy" id="1165689"/>
    <lineage>
        <taxon>Bacteria</taxon>
        <taxon>Pseudomonadati</taxon>
        <taxon>Pseudomonadota</taxon>
        <taxon>Alphaproteobacteria</taxon>
        <taxon>Hyphomicrobiales</taxon>
        <taxon>Phyllobacteriaceae</taxon>
        <taxon>Mesorhizobium</taxon>
    </lineage>
</organism>
<evidence type="ECO:0000259" key="4">
    <source>
        <dbReference type="Pfam" id="PF01420"/>
    </source>
</evidence>
<keyword evidence="5" id="KW-0540">Nuclease</keyword>
<dbReference type="InterPro" id="IPR052021">
    <property type="entry name" value="Type-I_RS_S_subunit"/>
</dbReference>
<dbReference type="Proteomes" id="UP001152178">
    <property type="component" value="Unassembled WGS sequence"/>
</dbReference>
<dbReference type="SUPFAM" id="SSF116734">
    <property type="entry name" value="DNA methylase specificity domain"/>
    <property type="match status" value="2"/>
</dbReference>
<evidence type="ECO:0000313" key="6">
    <source>
        <dbReference type="Proteomes" id="UP001152178"/>
    </source>
</evidence>
<protein>
    <submittedName>
        <fullName evidence="5">Restriction endonuclease subunit S</fullName>
        <ecNumber evidence="5">3.1.21.-</ecNumber>
    </submittedName>
</protein>
<evidence type="ECO:0000256" key="3">
    <source>
        <dbReference type="ARBA" id="ARBA00023125"/>
    </source>
</evidence>
<accession>A0ABT4QXK8</accession>
<dbReference type="EC" id="3.1.21.-" evidence="5"/>
<dbReference type="GO" id="GO:0004519">
    <property type="term" value="F:endonuclease activity"/>
    <property type="evidence" value="ECO:0007669"/>
    <property type="project" value="UniProtKB-KW"/>
</dbReference>
<dbReference type="RefSeq" id="WP_269906673.1">
    <property type="nucleotide sequence ID" value="NZ_JAPFQA010000008.1"/>
</dbReference>
<evidence type="ECO:0000256" key="2">
    <source>
        <dbReference type="ARBA" id="ARBA00022747"/>
    </source>
</evidence>
<dbReference type="Pfam" id="PF01420">
    <property type="entry name" value="Methylase_S"/>
    <property type="match status" value="1"/>
</dbReference>
<dbReference type="GO" id="GO:0016787">
    <property type="term" value="F:hydrolase activity"/>
    <property type="evidence" value="ECO:0007669"/>
    <property type="project" value="UniProtKB-KW"/>
</dbReference>
<comment type="similarity">
    <text evidence="1">Belongs to the type-I restriction system S methylase family.</text>
</comment>
<dbReference type="InterPro" id="IPR000055">
    <property type="entry name" value="Restrct_endonuc_typeI_TRD"/>
</dbReference>
<dbReference type="EMBL" id="JAPFQA010000008">
    <property type="protein sequence ID" value="MCZ8546308.1"/>
    <property type="molecule type" value="Genomic_DNA"/>
</dbReference>
<reference evidence="5" key="1">
    <citation type="submission" date="2022-11" db="EMBL/GenBank/DDBJ databases">
        <authorList>
            <person name="Coimbra C."/>
        </authorList>
    </citation>
    <scope>NUCLEOTIDE SEQUENCE</scope>
    <source>
        <strain evidence="5">Jales19</strain>
    </source>
</reference>
<keyword evidence="3" id="KW-0238">DNA-binding</keyword>
<dbReference type="Gene3D" id="1.10.287.1120">
    <property type="entry name" value="Bipartite methylase S protein"/>
    <property type="match status" value="1"/>
</dbReference>
<dbReference type="InterPro" id="IPR044946">
    <property type="entry name" value="Restrct_endonuc_typeI_TRD_sf"/>
</dbReference>
<dbReference type="Gene3D" id="3.90.220.20">
    <property type="entry name" value="DNA methylase specificity domains"/>
    <property type="match status" value="2"/>
</dbReference>
<keyword evidence="2" id="KW-0680">Restriction system</keyword>
<evidence type="ECO:0000313" key="5">
    <source>
        <dbReference type="EMBL" id="MCZ8546308.1"/>
    </source>
</evidence>
<comment type="caution">
    <text evidence="5">The sequence shown here is derived from an EMBL/GenBank/DDBJ whole genome shotgun (WGS) entry which is preliminary data.</text>
</comment>